<dbReference type="PANTHER" id="PTHR42771">
    <property type="entry name" value="IRON(3+)-HYDROXAMATE IMPORT ATP-BINDING PROTEIN FHUC"/>
    <property type="match status" value="1"/>
</dbReference>
<name>K9ETY9_9LACT</name>
<keyword evidence="6" id="KW-0067">ATP-binding</keyword>
<dbReference type="FunFam" id="3.40.50.300:FF:000134">
    <property type="entry name" value="Iron-enterobactin ABC transporter ATP-binding protein"/>
    <property type="match status" value="1"/>
</dbReference>
<dbReference type="Pfam" id="PF00005">
    <property type="entry name" value="ABC_tran"/>
    <property type="match status" value="1"/>
</dbReference>
<dbReference type="SUPFAM" id="SSF52540">
    <property type="entry name" value="P-loop containing nucleoside triphosphate hydrolases"/>
    <property type="match status" value="1"/>
</dbReference>
<evidence type="ECO:0000256" key="7">
    <source>
        <dbReference type="ARBA" id="ARBA00023004"/>
    </source>
</evidence>
<dbReference type="CDD" id="cd03214">
    <property type="entry name" value="ABC_Iron-Siderophores_B12_Hemin"/>
    <property type="match status" value="1"/>
</dbReference>
<dbReference type="Proteomes" id="UP000009875">
    <property type="component" value="Unassembled WGS sequence"/>
</dbReference>
<evidence type="ECO:0000256" key="1">
    <source>
        <dbReference type="ARBA" id="ARBA00004202"/>
    </source>
</evidence>
<dbReference type="GO" id="GO:0016887">
    <property type="term" value="F:ATP hydrolysis activity"/>
    <property type="evidence" value="ECO:0007669"/>
    <property type="project" value="InterPro"/>
</dbReference>
<dbReference type="PATRIC" id="fig|883081.3.peg.133"/>
<dbReference type="InterPro" id="IPR003439">
    <property type="entry name" value="ABC_transporter-like_ATP-bd"/>
</dbReference>
<feature type="domain" description="ABC transporter" evidence="10">
    <location>
        <begin position="2"/>
        <end position="236"/>
    </location>
</feature>
<dbReference type="GO" id="GO:0006826">
    <property type="term" value="P:iron ion transport"/>
    <property type="evidence" value="ECO:0007669"/>
    <property type="project" value="UniProtKB-KW"/>
</dbReference>
<evidence type="ECO:0000259" key="10">
    <source>
        <dbReference type="PROSITE" id="PS50893"/>
    </source>
</evidence>
<keyword evidence="8" id="KW-0406">Ion transport</keyword>
<dbReference type="HOGENOM" id="CLU_000604_1_11_9"/>
<comment type="caution">
    <text evidence="11">The sequence shown here is derived from an EMBL/GenBank/DDBJ whole genome shotgun (WGS) entry which is preliminary data.</text>
</comment>
<dbReference type="PROSITE" id="PS50893">
    <property type="entry name" value="ABC_TRANSPORTER_2"/>
    <property type="match status" value="1"/>
</dbReference>
<keyword evidence="12" id="KW-1185">Reference proteome</keyword>
<keyword evidence="3" id="KW-1003">Cell membrane</keyword>
<keyword evidence="4" id="KW-0410">Iron transport</keyword>
<keyword evidence="7" id="KW-0408">Iron</keyword>
<evidence type="ECO:0000256" key="3">
    <source>
        <dbReference type="ARBA" id="ARBA00022475"/>
    </source>
</evidence>
<organism evidence="11 12">
    <name type="scientific">Alloiococcus otitis ATCC 51267</name>
    <dbReference type="NCBI Taxonomy" id="883081"/>
    <lineage>
        <taxon>Bacteria</taxon>
        <taxon>Bacillati</taxon>
        <taxon>Bacillota</taxon>
        <taxon>Bacilli</taxon>
        <taxon>Lactobacillales</taxon>
        <taxon>Carnobacteriaceae</taxon>
        <taxon>Alloiococcus</taxon>
    </lineage>
</organism>
<accession>K9ETY9</accession>
<dbReference type="STRING" id="883081.HMPREF9698_00130"/>
<evidence type="ECO:0000256" key="2">
    <source>
        <dbReference type="ARBA" id="ARBA00022448"/>
    </source>
</evidence>
<dbReference type="AlphaFoldDB" id="K9ETY9"/>
<evidence type="ECO:0000256" key="5">
    <source>
        <dbReference type="ARBA" id="ARBA00022741"/>
    </source>
</evidence>
<gene>
    <name evidence="11" type="ORF">HMPREF9698_00130</name>
</gene>
<evidence type="ECO:0000256" key="9">
    <source>
        <dbReference type="ARBA" id="ARBA00023136"/>
    </source>
</evidence>
<evidence type="ECO:0000313" key="12">
    <source>
        <dbReference type="Proteomes" id="UP000009875"/>
    </source>
</evidence>
<dbReference type="SMART" id="SM00382">
    <property type="entry name" value="AAA"/>
    <property type="match status" value="1"/>
</dbReference>
<dbReference type="PROSITE" id="PS00211">
    <property type="entry name" value="ABC_TRANSPORTER_1"/>
    <property type="match status" value="1"/>
</dbReference>
<evidence type="ECO:0000313" key="11">
    <source>
        <dbReference type="EMBL" id="EKU94402.1"/>
    </source>
</evidence>
<sequence>MMDLNHVSKTFGEKTVVSDVTLPIEKGKMTACIGPNGAGKSTLLEIISRLIPRDSGSVIIDGSEVNSFKQNDLAKRLAFLKQTNNMNVRLTVSELVCFGRFPYTKGRLNANCWDKVNKALTYLNLKELKDQYIDTLSGGQLQRALIAMVLCQDTDYILLDEPLNNLDMTHGVAMMKTLRKLVDDLGKTIITVIHDVNFAASYADNIIAMKDGQLFKSGPTDQVLTKETLDQLFNMDIEIIERNNKKVILYYD</sequence>
<comment type="subcellular location">
    <subcellularLocation>
        <location evidence="1">Cell membrane</location>
        <topology evidence="1">Peripheral membrane protein</topology>
    </subcellularLocation>
</comment>
<evidence type="ECO:0000256" key="6">
    <source>
        <dbReference type="ARBA" id="ARBA00022840"/>
    </source>
</evidence>
<dbReference type="InterPro" id="IPR051535">
    <property type="entry name" value="Siderophore_ABC-ATPase"/>
</dbReference>
<dbReference type="Gene3D" id="3.40.50.300">
    <property type="entry name" value="P-loop containing nucleotide triphosphate hydrolases"/>
    <property type="match status" value="1"/>
</dbReference>
<reference evidence="11 12" key="1">
    <citation type="submission" date="2012-09" db="EMBL/GenBank/DDBJ databases">
        <title>The Genome Sequence of Alloiococcus otitis ATCC 51267.</title>
        <authorList>
            <consortium name="The Broad Institute Genome Sequencing Platform"/>
            <person name="Earl A."/>
            <person name="Ward D."/>
            <person name="Feldgarden M."/>
            <person name="Gevers D."/>
            <person name="Huys G."/>
            <person name="Walker B."/>
            <person name="Young S.K."/>
            <person name="Zeng Q."/>
            <person name="Gargeya S."/>
            <person name="Fitzgerald M."/>
            <person name="Haas B."/>
            <person name="Abouelleil A."/>
            <person name="Alvarado L."/>
            <person name="Arachchi H.M."/>
            <person name="Berlin A.M."/>
            <person name="Chapman S.B."/>
            <person name="Goldberg J."/>
            <person name="Griggs A."/>
            <person name="Gujja S."/>
            <person name="Hansen M."/>
            <person name="Howarth C."/>
            <person name="Imamovic A."/>
            <person name="Larimer J."/>
            <person name="McCowen C."/>
            <person name="Montmayeur A."/>
            <person name="Murphy C."/>
            <person name="Neiman D."/>
            <person name="Pearson M."/>
            <person name="Priest M."/>
            <person name="Roberts A."/>
            <person name="Saif S."/>
            <person name="Shea T."/>
            <person name="Sisk P."/>
            <person name="Sykes S."/>
            <person name="Wortman J."/>
            <person name="Nusbaum C."/>
            <person name="Birren B."/>
        </authorList>
    </citation>
    <scope>NUCLEOTIDE SEQUENCE [LARGE SCALE GENOMIC DNA]</scope>
    <source>
        <strain evidence="11 12">ATCC 51267</strain>
    </source>
</reference>
<dbReference type="eggNOG" id="COG4604">
    <property type="taxonomic scope" value="Bacteria"/>
</dbReference>
<dbReference type="GO" id="GO:0005886">
    <property type="term" value="C:plasma membrane"/>
    <property type="evidence" value="ECO:0007669"/>
    <property type="project" value="UniProtKB-SubCell"/>
</dbReference>
<dbReference type="RefSeq" id="WP_003776295.1">
    <property type="nucleotide sequence ID" value="NZ_JH992957.1"/>
</dbReference>
<dbReference type="PANTHER" id="PTHR42771:SF3">
    <property type="entry name" value="PETROBACTIN IMPORT ATP-BINDING PROTEIN YCLP"/>
    <property type="match status" value="1"/>
</dbReference>
<proteinExistence type="predicted"/>
<dbReference type="EMBL" id="AGXA01000002">
    <property type="protein sequence ID" value="EKU94402.1"/>
    <property type="molecule type" value="Genomic_DNA"/>
</dbReference>
<protein>
    <recommendedName>
        <fullName evidence="10">ABC transporter domain-containing protein</fullName>
    </recommendedName>
</protein>
<evidence type="ECO:0000256" key="4">
    <source>
        <dbReference type="ARBA" id="ARBA00022496"/>
    </source>
</evidence>
<dbReference type="InterPro" id="IPR003593">
    <property type="entry name" value="AAA+_ATPase"/>
</dbReference>
<dbReference type="GO" id="GO:0005524">
    <property type="term" value="F:ATP binding"/>
    <property type="evidence" value="ECO:0007669"/>
    <property type="project" value="UniProtKB-KW"/>
</dbReference>
<keyword evidence="5" id="KW-0547">Nucleotide-binding</keyword>
<evidence type="ECO:0000256" key="8">
    <source>
        <dbReference type="ARBA" id="ARBA00023065"/>
    </source>
</evidence>
<keyword evidence="9" id="KW-0472">Membrane</keyword>
<dbReference type="InterPro" id="IPR017871">
    <property type="entry name" value="ABC_transporter-like_CS"/>
</dbReference>
<dbReference type="InterPro" id="IPR027417">
    <property type="entry name" value="P-loop_NTPase"/>
</dbReference>
<keyword evidence="2" id="KW-0813">Transport</keyword>